<dbReference type="InterPro" id="IPR029071">
    <property type="entry name" value="Ubiquitin-like_domsf"/>
</dbReference>
<proteinExistence type="predicted"/>
<feature type="compositionally biased region" description="Basic and acidic residues" evidence="1">
    <location>
        <begin position="193"/>
        <end position="204"/>
    </location>
</feature>
<evidence type="ECO:0000256" key="1">
    <source>
        <dbReference type="SAM" id="MobiDB-lite"/>
    </source>
</evidence>
<reference evidence="4" key="1">
    <citation type="journal article" date="2017" name="Nat. Microbiol.">
        <title>Global analysis of biosynthetic gene clusters reveals vast potential of secondary metabolite production in Penicillium species.</title>
        <authorList>
            <person name="Nielsen J.C."/>
            <person name="Grijseels S."/>
            <person name="Prigent S."/>
            <person name="Ji B."/>
            <person name="Dainat J."/>
            <person name="Nielsen K.F."/>
            <person name="Frisvad J.C."/>
            <person name="Workman M."/>
            <person name="Nielsen J."/>
        </authorList>
    </citation>
    <scope>NUCLEOTIDE SEQUENCE [LARGE SCALE GENOMIC DNA]</scope>
    <source>
        <strain evidence="4">IBT 31321</strain>
    </source>
</reference>
<feature type="region of interest" description="Disordered" evidence="1">
    <location>
        <begin position="1"/>
        <end position="46"/>
    </location>
</feature>
<gene>
    <name evidence="3" type="ORF">PENCOP_c008G00289</name>
</gene>
<comment type="caution">
    <text evidence="3">The sequence shown here is derived from an EMBL/GenBank/DDBJ whole genome shotgun (WGS) entry which is preliminary data.</text>
</comment>
<dbReference type="AlphaFoldDB" id="A0A1V6UJE0"/>
<dbReference type="Pfam" id="PF16455">
    <property type="entry name" value="UBD"/>
    <property type="match status" value="1"/>
</dbReference>
<feature type="compositionally biased region" description="Polar residues" evidence="1">
    <location>
        <begin position="11"/>
        <end position="22"/>
    </location>
</feature>
<dbReference type="Gene3D" id="1.20.225.20">
    <property type="entry name" value="Ub domain-containing protein, DC-UbP/UBTD2, N-terminal domain"/>
    <property type="match status" value="1"/>
</dbReference>
<evidence type="ECO:0000313" key="3">
    <source>
        <dbReference type="EMBL" id="OQE38565.1"/>
    </source>
</evidence>
<feature type="region of interest" description="Disordered" evidence="1">
    <location>
        <begin position="145"/>
        <end position="204"/>
    </location>
</feature>
<evidence type="ECO:0000259" key="2">
    <source>
        <dbReference type="Pfam" id="PF16455"/>
    </source>
</evidence>
<protein>
    <recommendedName>
        <fullName evidence="2">DC-UbP/UBTD2 N-terminal domain-containing protein</fullName>
    </recommendedName>
</protein>
<accession>A0A1V6UJE0</accession>
<name>A0A1V6UJE0_9EURO</name>
<dbReference type="PANTHER" id="PTHR13609">
    <property type="entry name" value="UBIQUITIN DOMAIN CONTAINING 1 PROTEIN-RELATED"/>
    <property type="match status" value="1"/>
</dbReference>
<dbReference type="SUPFAM" id="SSF54236">
    <property type="entry name" value="Ubiquitin-like"/>
    <property type="match status" value="1"/>
</dbReference>
<dbReference type="InterPro" id="IPR038169">
    <property type="entry name" value="DC-UbP/UBTD2_N_sf"/>
</dbReference>
<dbReference type="EMBL" id="MDDG01000008">
    <property type="protein sequence ID" value="OQE38565.1"/>
    <property type="molecule type" value="Genomic_DNA"/>
</dbReference>
<sequence length="296" mass="32504">MGCCASVLSRADSQPQEGISHTTARDTDRSTQPGQRSRHPPNLPLSVHYNQPVRNHVWCSKRRTWTRGQLDRERTEFFETRVTGRPEIWAAVSTVVSLIRSGDLTTAQSIIDAAGITIPTGDLCEGCYDEQGVLYRVPQCVVSDPENMVPSSSRTASEDGGPAGCEEEPDNGTLSDGKLATDDASGDELISQDVERRRDEKGKTSERDLIRVLARLSDRGGPDILVSIGKSQTVGLLAKKVHQEAKLEDDRRVRIAYLGHLLNERASLVDQGWKTGHVVNALVVSPVHDQGRKHQP</sequence>
<dbReference type="InterPro" id="IPR039869">
    <property type="entry name" value="UBTD1/2"/>
</dbReference>
<feature type="domain" description="DC-UbP/UBTD2 N-terminal" evidence="2">
    <location>
        <begin position="50"/>
        <end position="149"/>
    </location>
</feature>
<dbReference type="InterPro" id="IPR032752">
    <property type="entry name" value="DC-UbP/UBTD2_N"/>
</dbReference>
<dbReference type="Proteomes" id="UP000191500">
    <property type="component" value="Unassembled WGS sequence"/>
</dbReference>
<keyword evidence="4" id="KW-1185">Reference proteome</keyword>
<dbReference type="STRING" id="36646.A0A1V6UJE0"/>
<organism evidence="3 4">
    <name type="scientific">Penicillium coprophilum</name>
    <dbReference type="NCBI Taxonomy" id="36646"/>
    <lineage>
        <taxon>Eukaryota</taxon>
        <taxon>Fungi</taxon>
        <taxon>Dikarya</taxon>
        <taxon>Ascomycota</taxon>
        <taxon>Pezizomycotina</taxon>
        <taxon>Eurotiomycetes</taxon>
        <taxon>Eurotiomycetidae</taxon>
        <taxon>Eurotiales</taxon>
        <taxon>Aspergillaceae</taxon>
        <taxon>Penicillium</taxon>
    </lineage>
</organism>
<evidence type="ECO:0000313" key="4">
    <source>
        <dbReference type="Proteomes" id="UP000191500"/>
    </source>
</evidence>